<dbReference type="InterPro" id="IPR041414">
    <property type="entry name" value="Raco-like_middle"/>
</dbReference>
<dbReference type="InterPro" id="IPR042259">
    <property type="entry name" value="Raco-like_middle_sf"/>
</dbReference>
<dbReference type="Proteomes" id="UP001375370">
    <property type="component" value="Chromosome"/>
</dbReference>
<dbReference type="InterPro" id="IPR036010">
    <property type="entry name" value="2Fe-2S_ferredoxin-like_sf"/>
</dbReference>
<accession>A0ABZ2J310</accession>
<dbReference type="InterPro" id="IPR001041">
    <property type="entry name" value="2Fe-2S_ferredoxin-type"/>
</dbReference>
<dbReference type="InterPro" id="IPR012675">
    <property type="entry name" value="Beta-grasp_dom_sf"/>
</dbReference>
<evidence type="ECO:0000313" key="2">
    <source>
        <dbReference type="EMBL" id="WWX25300.1"/>
    </source>
</evidence>
<evidence type="ECO:0000259" key="1">
    <source>
        <dbReference type="PROSITE" id="PS51085"/>
    </source>
</evidence>
<dbReference type="Pfam" id="PF14574">
    <property type="entry name" value="RACo_C_ter"/>
    <property type="match status" value="1"/>
</dbReference>
<dbReference type="PROSITE" id="PS51085">
    <property type="entry name" value="2FE2S_FER_2"/>
    <property type="match status" value="1"/>
</dbReference>
<dbReference type="EMBL" id="CP146612">
    <property type="protein sequence ID" value="WWX25300.1"/>
    <property type="molecule type" value="Genomic_DNA"/>
</dbReference>
<dbReference type="SUPFAM" id="SSF54292">
    <property type="entry name" value="2Fe-2S ferredoxin-like"/>
    <property type="match status" value="1"/>
</dbReference>
<feature type="domain" description="2Fe-2S ferredoxin-type" evidence="1">
    <location>
        <begin position="5"/>
        <end position="94"/>
    </location>
</feature>
<proteinExistence type="predicted"/>
<dbReference type="Pfam" id="PF17651">
    <property type="entry name" value="Raco_middle"/>
    <property type="match status" value="1"/>
</dbReference>
<dbReference type="CDD" id="cd00207">
    <property type="entry name" value="fer2"/>
    <property type="match status" value="1"/>
</dbReference>
<dbReference type="Pfam" id="PF00111">
    <property type="entry name" value="Fer2"/>
    <property type="match status" value="1"/>
</dbReference>
<keyword evidence="3" id="KW-1185">Reference proteome</keyword>
<sequence>MTDKYRILLEPDSLRLTAEHGANLLDVIRHAGVGIAAACGGDGVCGTCKVIIEQGCTGDTRYLNLSQEEIENGVRLACRYEVESDLTVRIPLQSRAPASDGHLRSLSTSEEIMAAENWRFAPPVFKIFLKLTPPALDDNISDLSRLENALLSQGIVDFRIGLAIVKQLPAVLREGDWALTLTLSKESGGLRVTDIQPGDTRVSLYGLAFDIGTTGVRGELLDLIEGRVLAQGVEYNGQAVYGSDVISRIAYAAKTGGLPALQQAVLNTLNNIIRQLTEHGGVPCRDISHVMVAANTTMVQLLLGIDPKYLRLAPYVPAVSAPPTISAGEIGLETGPGVPVNIVPAVSSYVGGDIISGLVGTGIFQRGETVLYIDIGTNGEIVVGNADWMVSASCSAGPAFEGGGIKHGMLATSGAVEGFNIDNAVDEPVINTIGQARPRGICGAGLISTVAALFKAGVIDPKGKFQAGVTERVRIGTDGSEYVLAAANTTETGQDIVLTEIDLDNLIRGKAAMYAGYQTLLSSVGLSFNELDKVVVAGTFGSHIDVECAIAIGLLPDIDRDKFIFAGNGSLLGARLSSYSTELIEAGRITAKLVTNIELSDSASFMDNYMAAMFLPHTDISLFPTVISQPNHFAGGSGG</sequence>
<gene>
    <name evidence="2" type="ORF">V8247_08615</name>
</gene>
<dbReference type="Pfam" id="PF17650">
    <property type="entry name" value="RACo_linker"/>
    <property type="match status" value="1"/>
</dbReference>
<dbReference type="Gene3D" id="3.30.420.480">
    <property type="entry name" value="Domain of unknown function (DUF4445)"/>
    <property type="match status" value="1"/>
</dbReference>
<dbReference type="PANTHER" id="PTHR42895:SF2">
    <property type="entry name" value="IRON-SULFUR CLUSTER PROTEIN"/>
    <property type="match status" value="1"/>
</dbReference>
<evidence type="ECO:0000313" key="3">
    <source>
        <dbReference type="Proteomes" id="UP001375370"/>
    </source>
</evidence>
<dbReference type="InterPro" id="IPR052911">
    <property type="entry name" value="Corrinoid_activation_enz"/>
</dbReference>
<dbReference type="InterPro" id="IPR040506">
    <property type="entry name" value="RACo_linker"/>
</dbReference>
<protein>
    <submittedName>
        <fullName evidence="2">ASKHA domain-containing protein</fullName>
    </submittedName>
</protein>
<dbReference type="RefSeq" id="WP_338737440.1">
    <property type="nucleotide sequence ID" value="NZ_CP146612.1"/>
</dbReference>
<reference evidence="2 3" key="1">
    <citation type="submission" date="2024-03" db="EMBL/GenBank/DDBJ databases">
        <title>A Dehalogenimonas Isolated from Estuarine Sediments Dihaloeliminates Chlorinated Alkanes.</title>
        <authorList>
            <person name="Yang Y."/>
            <person name="Wang H."/>
        </authorList>
    </citation>
    <scope>NUCLEOTIDE SEQUENCE [LARGE SCALE GENOMIC DNA]</scope>
    <source>
        <strain evidence="2 3">W</strain>
    </source>
</reference>
<organism evidence="2 3">
    <name type="scientific">Candidatus Dehalogenimonas loeffleri</name>
    <dbReference type="NCBI Taxonomy" id="3127115"/>
    <lineage>
        <taxon>Bacteria</taxon>
        <taxon>Bacillati</taxon>
        <taxon>Chloroflexota</taxon>
        <taxon>Dehalococcoidia</taxon>
        <taxon>Dehalococcoidales</taxon>
        <taxon>Dehalococcoidaceae</taxon>
        <taxon>Dehalogenimonas</taxon>
    </lineage>
</organism>
<dbReference type="InterPro" id="IPR027980">
    <property type="entry name" value="RACo_C"/>
</dbReference>
<dbReference type="Gene3D" id="3.10.20.880">
    <property type="match status" value="1"/>
</dbReference>
<name>A0ABZ2J310_9CHLR</name>
<dbReference type="Gene3D" id="3.10.20.30">
    <property type="match status" value="1"/>
</dbReference>
<dbReference type="PANTHER" id="PTHR42895">
    <property type="entry name" value="IRON-SULFUR CLUSTER-BINDING PROTEIN-RELATED"/>
    <property type="match status" value="1"/>
</dbReference>